<evidence type="ECO:0000259" key="6">
    <source>
        <dbReference type="PROSITE" id="PS50199"/>
    </source>
</evidence>
<comment type="caution">
    <text evidence="7">The sequence shown here is derived from an EMBL/GenBank/DDBJ whole genome shotgun (WGS) entry which is preliminary data.</text>
</comment>
<feature type="domain" description="RanBP2-type" evidence="6">
    <location>
        <begin position="312"/>
        <end position="343"/>
    </location>
</feature>
<evidence type="ECO:0000256" key="2">
    <source>
        <dbReference type="ARBA" id="ARBA00022771"/>
    </source>
</evidence>
<evidence type="ECO:0000256" key="4">
    <source>
        <dbReference type="PROSITE-ProRule" id="PRU00322"/>
    </source>
</evidence>
<keyword evidence="3" id="KW-0862">Zinc</keyword>
<protein>
    <submittedName>
        <fullName evidence="7">Zinc finger, RanBP2-type</fullName>
    </submittedName>
</protein>
<evidence type="ECO:0000313" key="8">
    <source>
        <dbReference type="Proteomes" id="UP000076874"/>
    </source>
</evidence>
<keyword evidence="8" id="KW-1185">Reference proteome</keyword>
<dbReference type="InterPro" id="IPR001876">
    <property type="entry name" value="Znf_RanBP2"/>
</dbReference>
<keyword evidence="1" id="KW-0479">Metal-binding</keyword>
<feature type="region of interest" description="Disordered" evidence="5">
    <location>
        <begin position="119"/>
        <end position="286"/>
    </location>
</feature>
<feature type="compositionally biased region" description="Low complexity" evidence="5">
    <location>
        <begin position="164"/>
        <end position="173"/>
    </location>
</feature>
<feature type="compositionally biased region" description="Polar residues" evidence="5">
    <location>
        <begin position="274"/>
        <end position="284"/>
    </location>
</feature>
<evidence type="ECO:0000313" key="7">
    <source>
        <dbReference type="EMBL" id="OAA61677.1"/>
    </source>
</evidence>
<dbReference type="AlphaFoldDB" id="A0A167UKY2"/>
<dbReference type="PROSITE" id="PS50199">
    <property type="entry name" value="ZF_RANBP2_2"/>
    <property type="match status" value="1"/>
</dbReference>
<proteinExistence type="predicted"/>
<feature type="compositionally biased region" description="Acidic residues" evidence="5">
    <location>
        <begin position="258"/>
        <end position="268"/>
    </location>
</feature>
<reference evidence="7 8" key="1">
    <citation type="journal article" date="2016" name="Genome Biol. Evol.">
        <title>Divergent and convergent evolution of fungal pathogenicity.</title>
        <authorList>
            <person name="Shang Y."/>
            <person name="Xiao G."/>
            <person name="Zheng P."/>
            <person name="Cen K."/>
            <person name="Zhan S."/>
            <person name="Wang C."/>
        </authorList>
    </citation>
    <scope>NUCLEOTIDE SEQUENCE [LARGE SCALE GENOMIC DNA]</scope>
    <source>
        <strain evidence="7 8">RCEF 264</strain>
    </source>
</reference>
<dbReference type="GO" id="GO:0008270">
    <property type="term" value="F:zinc ion binding"/>
    <property type="evidence" value="ECO:0007669"/>
    <property type="project" value="UniProtKB-KW"/>
</dbReference>
<evidence type="ECO:0000256" key="1">
    <source>
        <dbReference type="ARBA" id="ARBA00022723"/>
    </source>
</evidence>
<evidence type="ECO:0000256" key="3">
    <source>
        <dbReference type="ARBA" id="ARBA00022833"/>
    </source>
</evidence>
<feature type="compositionally biased region" description="Basic and acidic residues" evidence="5">
    <location>
        <begin position="181"/>
        <end position="204"/>
    </location>
</feature>
<dbReference type="EMBL" id="AZHD01000007">
    <property type="protein sequence ID" value="OAA61677.1"/>
    <property type="molecule type" value="Genomic_DNA"/>
</dbReference>
<evidence type="ECO:0000256" key="5">
    <source>
        <dbReference type="SAM" id="MobiDB-lite"/>
    </source>
</evidence>
<feature type="compositionally biased region" description="Basic and acidic residues" evidence="5">
    <location>
        <begin position="119"/>
        <end position="131"/>
    </location>
</feature>
<accession>A0A167UKY2</accession>
<organism evidence="7 8">
    <name type="scientific">Niveomyces insectorum RCEF 264</name>
    <dbReference type="NCBI Taxonomy" id="1081102"/>
    <lineage>
        <taxon>Eukaryota</taxon>
        <taxon>Fungi</taxon>
        <taxon>Dikarya</taxon>
        <taxon>Ascomycota</taxon>
        <taxon>Pezizomycotina</taxon>
        <taxon>Sordariomycetes</taxon>
        <taxon>Hypocreomycetidae</taxon>
        <taxon>Hypocreales</taxon>
        <taxon>Cordycipitaceae</taxon>
        <taxon>Niveomyces</taxon>
    </lineage>
</organism>
<dbReference type="Proteomes" id="UP000076874">
    <property type="component" value="Unassembled WGS sequence"/>
</dbReference>
<name>A0A167UKY2_9HYPO</name>
<dbReference type="PROSITE" id="PS01358">
    <property type="entry name" value="ZF_RANBP2_1"/>
    <property type="match status" value="1"/>
</dbReference>
<keyword evidence="2 4" id="KW-0863">Zinc-finger</keyword>
<gene>
    <name evidence="7" type="ORF">SPI_04536</name>
</gene>
<sequence length="360" mass="39782">MYAYWHHRPAATPVVPGGPEKDPSETLVFANVHPRTRPAAIMEILDRLADLDPNLVSEIRLRNVDVKGRLERHAFVEFFEKTHAAWVYEHISHKLRVRCPPPRFHGIGKVHDGMGHVVRTSRDGRVQRADETSCNGIAVGNEMGISSYPSGSGGSHDRHGYGSGSNSSSGGDSAVNNTGERTSDSHNHGCGKDKKRKSSTEAKKSNKKRKSSGSNSNSNNDGKDNGSVENEDEDGDHNQAGCDDEGNPQGDESNNSENGDDDNEDDDHGDGTKVQYTMPGSNPPTAAEVKGPFYTIVRVDFWTLPVDQANQKRSCRGWQCSECRLPNYLKRGFCYRCGVERPRNERIVYRPLKPPERGED</sequence>